<evidence type="ECO:0000313" key="5">
    <source>
        <dbReference type="Proteomes" id="UP000323000"/>
    </source>
</evidence>
<keyword evidence="5" id="KW-1185">Reference proteome</keyword>
<dbReference type="SMART" id="SM00856">
    <property type="entry name" value="PMEI"/>
    <property type="match status" value="1"/>
</dbReference>
<dbReference type="InterPro" id="IPR035513">
    <property type="entry name" value="Invertase/methylesterase_inhib"/>
</dbReference>
<evidence type="ECO:0000259" key="3">
    <source>
        <dbReference type="SMART" id="SM00856"/>
    </source>
</evidence>
<dbReference type="SUPFAM" id="SSF101148">
    <property type="entry name" value="Plant invertase/pectin methylesterase inhibitor"/>
    <property type="match status" value="1"/>
</dbReference>
<dbReference type="NCBIfam" id="TIGR01614">
    <property type="entry name" value="PME_inhib"/>
    <property type="match status" value="1"/>
</dbReference>
<evidence type="ECO:0000256" key="1">
    <source>
        <dbReference type="ARBA" id="ARBA00022729"/>
    </source>
</evidence>
<dbReference type="Pfam" id="PF04043">
    <property type="entry name" value="PMEI"/>
    <property type="match status" value="1"/>
</dbReference>
<dbReference type="Proteomes" id="UP000323000">
    <property type="component" value="Chromosome 11"/>
</dbReference>
<evidence type="ECO:0000256" key="2">
    <source>
        <dbReference type="ARBA" id="ARBA00038471"/>
    </source>
</evidence>
<dbReference type="InterPro" id="IPR051955">
    <property type="entry name" value="PME_Inhibitor"/>
</dbReference>
<dbReference type="Gene3D" id="1.20.140.40">
    <property type="entry name" value="Invertase/pectin methylesterase inhibitor family protein"/>
    <property type="match status" value="1"/>
</dbReference>
<dbReference type="OrthoDB" id="1430376at2759"/>
<dbReference type="CDD" id="cd15798">
    <property type="entry name" value="PMEI-like_3"/>
    <property type="match status" value="1"/>
</dbReference>
<dbReference type="InterPro" id="IPR006501">
    <property type="entry name" value="Pectinesterase_inhib_dom"/>
</dbReference>
<sequence>MNSCSATTTSTNSKTNKEYIKASCNVTAYRRLCYKSLARRASEIKSDPKLLAHTALNTTLSAAKYTSRMMRDMSKIHSLKPKEAAAVIDCIADIHDSVEEIQKSMREFDDDDTENSDLVVQISDVQTWVNAALEDEDTCLVSFSGKALNGKVKSRVRRRIKKLAHLTRNALALINSYALAKNQTNFIN</sequence>
<dbReference type="GO" id="GO:0004857">
    <property type="term" value="F:enzyme inhibitor activity"/>
    <property type="evidence" value="ECO:0007669"/>
    <property type="project" value="InterPro"/>
</dbReference>
<proteinExistence type="inferred from homology"/>
<comment type="similarity">
    <text evidence="2">Belongs to the PMEI family.</text>
</comment>
<name>A0A5C7H289_9ROSI</name>
<gene>
    <name evidence="4" type="ORF">EZV62_023617</name>
</gene>
<dbReference type="EMBL" id="VAHF01000011">
    <property type="protein sequence ID" value="TXG51093.1"/>
    <property type="molecule type" value="Genomic_DNA"/>
</dbReference>
<keyword evidence="1" id="KW-0732">Signal</keyword>
<feature type="domain" description="Pectinesterase inhibitor" evidence="3">
    <location>
        <begin position="15"/>
        <end position="173"/>
    </location>
</feature>
<dbReference type="PANTHER" id="PTHR31080:SF144">
    <property type="entry name" value="21 KDA PROTEIN-LIKE"/>
    <property type="match status" value="1"/>
</dbReference>
<accession>A0A5C7H289</accession>
<protein>
    <recommendedName>
        <fullName evidence="3">Pectinesterase inhibitor domain-containing protein</fullName>
    </recommendedName>
</protein>
<reference evidence="5" key="1">
    <citation type="journal article" date="2019" name="Gigascience">
        <title>De novo genome assembly of the endangered Acer yangbiense, a plant species with extremely small populations endemic to Yunnan Province, China.</title>
        <authorList>
            <person name="Yang J."/>
            <person name="Wariss H.M."/>
            <person name="Tao L."/>
            <person name="Zhang R."/>
            <person name="Yun Q."/>
            <person name="Hollingsworth P."/>
            <person name="Dao Z."/>
            <person name="Luo G."/>
            <person name="Guo H."/>
            <person name="Ma Y."/>
            <person name="Sun W."/>
        </authorList>
    </citation>
    <scope>NUCLEOTIDE SEQUENCE [LARGE SCALE GENOMIC DNA]</scope>
    <source>
        <strain evidence="5">cv. Malutang</strain>
    </source>
</reference>
<evidence type="ECO:0000313" key="4">
    <source>
        <dbReference type="EMBL" id="TXG51093.1"/>
    </source>
</evidence>
<dbReference type="AlphaFoldDB" id="A0A5C7H289"/>
<dbReference type="PANTHER" id="PTHR31080">
    <property type="entry name" value="PECTINESTERASE INHIBITOR-LIKE"/>
    <property type="match status" value="1"/>
</dbReference>
<comment type="caution">
    <text evidence="4">The sequence shown here is derived from an EMBL/GenBank/DDBJ whole genome shotgun (WGS) entry which is preliminary data.</text>
</comment>
<organism evidence="4 5">
    <name type="scientific">Acer yangbiense</name>
    <dbReference type="NCBI Taxonomy" id="1000413"/>
    <lineage>
        <taxon>Eukaryota</taxon>
        <taxon>Viridiplantae</taxon>
        <taxon>Streptophyta</taxon>
        <taxon>Embryophyta</taxon>
        <taxon>Tracheophyta</taxon>
        <taxon>Spermatophyta</taxon>
        <taxon>Magnoliopsida</taxon>
        <taxon>eudicotyledons</taxon>
        <taxon>Gunneridae</taxon>
        <taxon>Pentapetalae</taxon>
        <taxon>rosids</taxon>
        <taxon>malvids</taxon>
        <taxon>Sapindales</taxon>
        <taxon>Sapindaceae</taxon>
        <taxon>Hippocastanoideae</taxon>
        <taxon>Acereae</taxon>
        <taxon>Acer</taxon>
    </lineage>
</organism>